<proteinExistence type="predicted"/>
<protein>
    <submittedName>
        <fullName evidence="2">Alpha/beta hydrolase</fullName>
    </submittedName>
</protein>
<feature type="domain" description="AB hydrolase-1" evidence="1">
    <location>
        <begin position="20"/>
        <end position="141"/>
    </location>
</feature>
<comment type="caution">
    <text evidence="2">The sequence shown here is derived from an EMBL/GenBank/DDBJ whole genome shotgun (WGS) entry which is preliminary data.</text>
</comment>
<dbReference type="AlphaFoldDB" id="A0A4Q7CJG9"/>
<evidence type="ECO:0000313" key="3">
    <source>
        <dbReference type="Proteomes" id="UP000293854"/>
    </source>
</evidence>
<dbReference type="InterPro" id="IPR000073">
    <property type="entry name" value="AB_hydrolase_1"/>
</dbReference>
<keyword evidence="2" id="KW-0378">Hydrolase</keyword>
<name>A0A4Q7CJG9_9STAP</name>
<dbReference type="EMBL" id="RQTE01000351">
    <property type="protein sequence ID" value="RZI00064.1"/>
    <property type="molecule type" value="Genomic_DNA"/>
</dbReference>
<dbReference type="Pfam" id="PF00561">
    <property type="entry name" value="Abhydrolase_1"/>
    <property type="match status" value="1"/>
</dbReference>
<dbReference type="PANTHER" id="PTHR43433:SF5">
    <property type="entry name" value="AB HYDROLASE-1 DOMAIN-CONTAINING PROTEIN"/>
    <property type="match status" value="1"/>
</dbReference>
<evidence type="ECO:0000259" key="1">
    <source>
        <dbReference type="Pfam" id="PF00561"/>
    </source>
</evidence>
<dbReference type="SUPFAM" id="SSF53474">
    <property type="entry name" value="alpha/beta-Hydrolases"/>
    <property type="match status" value="1"/>
</dbReference>
<evidence type="ECO:0000313" key="2">
    <source>
        <dbReference type="EMBL" id="RZI00064.1"/>
    </source>
</evidence>
<dbReference type="RefSeq" id="WP_130135806.1">
    <property type="nucleotide sequence ID" value="NZ_RQTE01000351.1"/>
</dbReference>
<sequence length="279" mass="30846">METLQLTGADVRYHKVGKGPVLILIPGANGTGDIYMPLAKQLADHFTVIAVDRRGFGKSTLTAPLPAEVSSPDSQYRVKRDAQDIAEIAKHESGDTPVYVLGSSSGSIVAMHVLKEHPEVVKKIAFHEPPINTFLPDAKFWQDKNAEIVDIEEEDGMPAAMKVFFDALNVAPIDREMMGSSSNNDNEEISAQRVQEMQNWFMYEIRQYTSSDIAIKDLKPYADCITLLNGTDSHNSFPQEVNDYIASELGIKIIEIPGGHLGYVQKPEGFAKVLLEIWG</sequence>
<dbReference type="Gene3D" id="3.40.50.1820">
    <property type="entry name" value="alpha/beta hydrolase"/>
    <property type="match status" value="1"/>
</dbReference>
<dbReference type="GO" id="GO:0046503">
    <property type="term" value="P:glycerolipid catabolic process"/>
    <property type="evidence" value="ECO:0007669"/>
    <property type="project" value="TreeGrafter"/>
</dbReference>
<gene>
    <name evidence="2" type="ORF">EIG99_12575</name>
</gene>
<reference evidence="2 3" key="1">
    <citation type="submission" date="2018-11" db="EMBL/GenBank/DDBJ databases">
        <title>Genomic profiling of Staphylococcus species from a Poultry farm system in KwaZulu-Natal, South Africa.</title>
        <authorList>
            <person name="Amoako D.G."/>
            <person name="Somboro A.M."/>
            <person name="Abia A.L.K."/>
            <person name="Bester L.A."/>
            <person name="Essack S.Y."/>
        </authorList>
    </citation>
    <scope>NUCLEOTIDE SEQUENCE [LARGE SCALE GENOMIC DNA]</scope>
    <source>
        <strain evidence="2 3">SA11</strain>
    </source>
</reference>
<dbReference type="Proteomes" id="UP000293854">
    <property type="component" value="Unassembled WGS sequence"/>
</dbReference>
<dbReference type="PANTHER" id="PTHR43433">
    <property type="entry name" value="HYDROLASE, ALPHA/BETA FOLD FAMILY PROTEIN"/>
    <property type="match status" value="1"/>
</dbReference>
<dbReference type="InterPro" id="IPR029058">
    <property type="entry name" value="AB_hydrolase_fold"/>
</dbReference>
<organism evidence="2 3">
    <name type="scientific">Staphylococcus condimenti</name>
    <dbReference type="NCBI Taxonomy" id="70255"/>
    <lineage>
        <taxon>Bacteria</taxon>
        <taxon>Bacillati</taxon>
        <taxon>Bacillota</taxon>
        <taxon>Bacilli</taxon>
        <taxon>Bacillales</taxon>
        <taxon>Staphylococcaceae</taxon>
        <taxon>Staphylococcus</taxon>
    </lineage>
</organism>
<accession>A0A4Q7CJG9</accession>
<dbReference type="GO" id="GO:0004806">
    <property type="term" value="F:triacylglycerol lipase activity"/>
    <property type="evidence" value="ECO:0007669"/>
    <property type="project" value="TreeGrafter"/>
</dbReference>
<dbReference type="InterPro" id="IPR050471">
    <property type="entry name" value="AB_hydrolase"/>
</dbReference>